<evidence type="ECO:0000256" key="3">
    <source>
        <dbReference type="ARBA" id="ARBA00022490"/>
    </source>
</evidence>
<dbReference type="InterPro" id="IPR051552">
    <property type="entry name" value="HptR"/>
</dbReference>
<keyword evidence="8" id="KW-0804">Transcription</keyword>
<dbReference type="GO" id="GO:0000160">
    <property type="term" value="P:phosphorelay signal transduction system"/>
    <property type="evidence" value="ECO:0007669"/>
    <property type="project" value="UniProtKB-KW"/>
</dbReference>
<keyword evidence="3" id="KW-0963">Cytoplasm</keyword>
<evidence type="ECO:0000313" key="14">
    <source>
        <dbReference type="Proteomes" id="UP000782880"/>
    </source>
</evidence>
<dbReference type="CDD" id="cd17536">
    <property type="entry name" value="REC_YesN-like"/>
    <property type="match status" value="1"/>
</dbReference>
<evidence type="ECO:0000256" key="4">
    <source>
        <dbReference type="ARBA" id="ARBA00022553"/>
    </source>
</evidence>
<evidence type="ECO:0000256" key="7">
    <source>
        <dbReference type="ARBA" id="ARBA00023125"/>
    </source>
</evidence>
<evidence type="ECO:0000256" key="2">
    <source>
        <dbReference type="ARBA" id="ARBA00018672"/>
    </source>
</evidence>
<dbReference type="AlphaFoldDB" id="A0A921ILR1"/>
<dbReference type="Pfam" id="PF12833">
    <property type="entry name" value="HTH_18"/>
    <property type="match status" value="1"/>
</dbReference>
<dbReference type="Proteomes" id="UP000782880">
    <property type="component" value="Unassembled WGS sequence"/>
</dbReference>
<feature type="modified residue" description="4-aspartylphosphate" evidence="10">
    <location>
        <position position="55"/>
    </location>
</feature>
<dbReference type="InterPro" id="IPR018060">
    <property type="entry name" value="HTH_AraC"/>
</dbReference>
<feature type="domain" description="Response regulatory" evidence="12">
    <location>
        <begin position="3"/>
        <end position="120"/>
    </location>
</feature>
<evidence type="ECO:0000256" key="9">
    <source>
        <dbReference type="ARBA" id="ARBA00024867"/>
    </source>
</evidence>
<dbReference type="SMART" id="SM00342">
    <property type="entry name" value="HTH_ARAC"/>
    <property type="match status" value="1"/>
</dbReference>
<evidence type="ECO:0000259" key="11">
    <source>
        <dbReference type="PROSITE" id="PS01124"/>
    </source>
</evidence>
<dbReference type="InterPro" id="IPR001789">
    <property type="entry name" value="Sig_transdc_resp-reg_receiver"/>
</dbReference>
<name>A0A921ILR1_9FIRM</name>
<evidence type="ECO:0000313" key="13">
    <source>
        <dbReference type="EMBL" id="HJG28088.1"/>
    </source>
</evidence>
<comment type="function">
    <text evidence="9">May play the central regulatory role in sporulation. It may be an element of the effector pathway responsible for the activation of sporulation genes in response to nutritional stress. Spo0A may act in concert with spo0H (a sigma factor) to control the expression of some genes that are critical to the sporulation process.</text>
</comment>
<keyword evidence="4 10" id="KW-0597">Phosphoprotein</keyword>
<dbReference type="GO" id="GO:0005737">
    <property type="term" value="C:cytoplasm"/>
    <property type="evidence" value="ECO:0007669"/>
    <property type="project" value="UniProtKB-SubCell"/>
</dbReference>
<organism evidence="13 14">
    <name type="scientific">Subdoligranulum variabile</name>
    <dbReference type="NCBI Taxonomy" id="214851"/>
    <lineage>
        <taxon>Bacteria</taxon>
        <taxon>Bacillati</taxon>
        <taxon>Bacillota</taxon>
        <taxon>Clostridia</taxon>
        <taxon>Eubacteriales</taxon>
        <taxon>Oscillospiraceae</taxon>
        <taxon>Subdoligranulum</taxon>
    </lineage>
</organism>
<sequence length="527" mass="59624">MLKVVIADDEERVCRLVQVLADWDALGMEVAGTASNGLEALELVKQIRPDILITDIRMPGCYGLELIQHAKETLPQLEIVIISGYAHFEYAQSAIKHGVGDYLLKPIQKGELMATLKKLGDRCRARQAEGEQAARRYSQENRTRLQNRLIQDLAERRLRAPTAQVLEQEYCFCVQPGLLQIMLLKLDYDLAQFSAASVGVIWEKAKKIFAPILQPMCHNVVFYCRDAWGCAILNYDPARREALRGRLREGLNQLVAQQALFGAVECSLGLSTPTDQPEDLPQRFAEVNDVMCERLLDGSGRLLEGRPSPSDLAGENLLERYGRNVELLLDTLEQPQARQAVDQLQESALAVPGVRGRELLELVRSAGKLFALRIGGEDARQETEQFEKRCLQCSRAQDLFTCLKDFQQNLLERTLQCRERESQRPIRVAKQYVQSHYSQNITLKDVCAATGFSVSYFSALFKKETGEGFAKYLTRVRMERAKELLQETNLSVAEICTRVGYGDLKHFNQTFKKVTNLSPGQYRKLYG</sequence>
<evidence type="ECO:0000256" key="8">
    <source>
        <dbReference type="ARBA" id="ARBA00023163"/>
    </source>
</evidence>
<evidence type="ECO:0000256" key="5">
    <source>
        <dbReference type="ARBA" id="ARBA00023012"/>
    </source>
</evidence>
<dbReference type="InterPro" id="IPR011006">
    <property type="entry name" value="CheY-like_superfamily"/>
</dbReference>
<comment type="subcellular location">
    <subcellularLocation>
        <location evidence="1">Cytoplasm</location>
    </subcellularLocation>
</comment>
<dbReference type="SUPFAM" id="SSF46689">
    <property type="entry name" value="Homeodomain-like"/>
    <property type="match status" value="2"/>
</dbReference>
<dbReference type="InterPro" id="IPR018062">
    <property type="entry name" value="HTH_AraC-typ_CS"/>
</dbReference>
<dbReference type="PROSITE" id="PS50110">
    <property type="entry name" value="RESPONSE_REGULATORY"/>
    <property type="match status" value="1"/>
</dbReference>
<dbReference type="InterPro" id="IPR009057">
    <property type="entry name" value="Homeodomain-like_sf"/>
</dbReference>
<dbReference type="PROSITE" id="PS00041">
    <property type="entry name" value="HTH_ARAC_FAMILY_1"/>
    <property type="match status" value="1"/>
</dbReference>
<evidence type="ECO:0000256" key="1">
    <source>
        <dbReference type="ARBA" id="ARBA00004496"/>
    </source>
</evidence>
<evidence type="ECO:0000256" key="10">
    <source>
        <dbReference type="PROSITE-ProRule" id="PRU00169"/>
    </source>
</evidence>
<keyword evidence="7" id="KW-0238">DNA-binding</keyword>
<comment type="caution">
    <text evidence="13">The sequence shown here is derived from an EMBL/GenBank/DDBJ whole genome shotgun (WGS) entry which is preliminary data.</text>
</comment>
<reference evidence="13" key="2">
    <citation type="submission" date="2021-09" db="EMBL/GenBank/DDBJ databases">
        <authorList>
            <person name="Gilroy R."/>
        </authorList>
    </citation>
    <scope>NUCLEOTIDE SEQUENCE</scope>
    <source>
        <strain evidence="13">ChiBcec21-2208</strain>
    </source>
</reference>
<dbReference type="PANTHER" id="PTHR42713:SF3">
    <property type="entry name" value="TRANSCRIPTIONAL REGULATORY PROTEIN HPTR"/>
    <property type="match status" value="1"/>
</dbReference>
<dbReference type="GO" id="GO:0003700">
    <property type="term" value="F:DNA-binding transcription factor activity"/>
    <property type="evidence" value="ECO:0007669"/>
    <property type="project" value="InterPro"/>
</dbReference>
<dbReference type="Gene3D" id="3.40.50.2300">
    <property type="match status" value="1"/>
</dbReference>
<keyword evidence="5" id="KW-0902">Two-component regulatory system</keyword>
<proteinExistence type="predicted"/>
<evidence type="ECO:0000256" key="6">
    <source>
        <dbReference type="ARBA" id="ARBA00023015"/>
    </source>
</evidence>
<dbReference type="EMBL" id="DYVE01000142">
    <property type="protein sequence ID" value="HJG28088.1"/>
    <property type="molecule type" value="Genomic_DNA"/>
</dbReference>
<dbReference type="SUPFAM" id="SSF52172">
    <property type="entry name" value="CheY-like"/>
    <property type="match status" value="1"/>
</dbReference>
<dbReference type="SMART" id="SM00448">
    <property type="entry name" value="REC"/>
    <property type="match status" value="1"/>
</dbReference>
<gene>
    <name evidence="13" type="ORF">K8V20_05525</name>
</gene>
<accession>A0A921ILR1</accession>
<dbReference type="PANTHER" id="PTHR42713">
    <property type="entry name" value="HISTIDINE KINASE-RELATED"/>
    <property type="match status" value="1"/>
</dbReference>
<dbReference type="Pfam" id="PF00072">
    <property type="entry name" value="Response_reg"/>
    <property type="match status" value="1"/>
</dbReference>
<keyword evidence="6" id="KW-0805">Transcription regulation</keyword>
<evidence type="ECO:0000259" key="12">
    <source>
        <dbReference type="PROSITE" id="PS50110"/>
    </source>
</evidence>
<dbReference type="Gene3D" id="1.10.10.60">
    <property type="entry name" value="Homeodomain-like"/>
    <property type="match status" value="2"/>
</dbReference>
<reference evidence="13" key="1">
    <citation type="journal article" date="2021" name="PeerJ">
        <title>Extensive microbial diversity within the chicken gut microbiome revealed by metagenomics and culture.</title>
        <authorList>
            <person name="Gilroy R."/>
            <person name="Ravi A."/>
            <person name="Getino M."/>
            <person name="Pursley I."/>
            <person name="Horton D.L."/>
            <person name="Alikhan N.F."/>
            <person name="Baker D."/>
            <person name="Gharbi K."/>
            <person name="Hall N."/>
            <person name="Watson M."/>
            <person name="Adriaenssens E.M."/>
            <person name="Foster-Nyarko E."/>
            <person name="Jarju S."/>
            <person name="Secka A."/>
            <person name="Antonio M."/>
            <person name="Oren A."/>
            <person name="Chaudhuri R.R."/>
            <person name="La Ragione R."/>
            <person name="Hildebrand F."/>
            <person name="Pallen M.J."/>
        </authorList>
    </citation>
    <scope>NUCLEOTIDE SEQUENCE</scope>
    <source>
        <strain evidence="13">ChiBcec21-2208</strain>
    </source>
</reference>
<dbReference type="PROSITE" id="PS01124">
    <property type="entry name" value="HTH_ARAC_FAMILY_2"/>
    <property type="match status" value="1"/>
</dbReference>
<feature type="domain" description="HTH araC/xylS-type" evidence="11">
    <location>
        <begin position="427"/>
        <end position="525"/>
    </location>
</feature>
<protein>
    <recommendedName>
        <fullName evidence="2">Stage 0 sporulation protein A homolog</fullName>
    </recommendedName>
</protein>
<dbReference type="GO" id="GO:0043565">
    <property type="term" value="F:sequence-specific DNA binding"/>
    <property type="evidence" value="ECO:0007669"/>
    <property type="project" value="InterPro"/>
</dbReference>